<evidence type="ECO:0000313" key="2">
    <source>
        <dbReference type="EMBL" id="KRL12835.1"/>
    </source>
</evidence>
<reference evidence="2 3" key="1">
    <citation type="journal article" date="2015" name="Genome Announc.">
        <title>Expanding the biotechnology potential of lactobacilli through comparative genomics of 213 strains and associated genera.</title>
        <authorList>
            <person name="Sun Z."/>
            <person name="Harris H.M."/>
            <person name="McCann A."/>
            <person name="Guo C."/>
            <person name="Argimon S."/>
            <person name="Zhang W."/>
            <person name="Yang X."/>
            <person name="Jeffery I.B."/>
            <person name="Cooney J.C."/>
            <person name="Kagawa T.F."/>
            <person name="Liu W."/>
            <person name="Song Y."/>
            <person name="Salvetti E."/>
            <person name="Wrobel A."/>
            <person name="Rasinkangas P."/>
            <person name="Parkhill J."/>
            <person name="Rea M.C."/>
            <person name="O'Sullivan O."/>
            <person name="Ritari J."/>
            <person name="Douillard F.P."/>
            <person name="Paul Ross R."/>
            <person name="Yang R."/>
            <person name="Briner A.E."/>
            <person name="Felis G.E."/>
            <person name="de Vos W.M."/>
            <person name="Barrangou R."/>
            <person name="Klaenhammer T.R."/>
            <person name="Caufield P.W."/>
            <person name="Cui Y."/>
            <person name="Zhang H."/>
            <person name="O'Toole P.W."/>
        </authorList>
    </citation>
    <scope>NUCLEOTIDE SEQUENCE [LARGE SCALE GENOMIC DNA]</scope>
    <source>
        <strain evidence="2 3">DSM 12744</strain>
    </source>
</reference>
<gene>
    <name evidence="2" type="ORF">FD09_GL002822</name>
</gene>
<dbReference type="AlphaFoldDB" id="A0A0R1N794"/>
<dbReference type="OrthoDB" id="2301896at2"/>
<protein>
    <submittedName>
        <fullName evidence="2">Uncharacterized protein</fullName>
    </submittedName>
</protein>
<dbReference type="NCBIfam" id="TIGR01637">
    <property type="entry name" value="phage_arpU"/>
    <property type="match status" value="1"/>
</dbReference>
<dbReference type="Proteomes" id="UP000051330">
    <property type="component" value="Unassembled WGS sequence"/>
</dbReference>
<organism evidence="2 3">
    <name type="scientific">Schleiferilactobacillus perolens DSM 12744</name>
    <dbReference type="NCBI Taxonomy" id="1423792"/>
    <lineage>
        <taxon>Bacteria</taxon>
        <taxon>Bacillati</taxon>
        <taxon>Bacillota</taxon>
        <taxon>Bacilli</taxon>
        <taxon>Lactobacillales</taxon>
        <taxon>Lactobacillaceae</taxon>
        <taxon>Schleiferilactobacillus</taxon>
    </lineage>
</organism>
<dbReference type="EMBL" id="AZEC01000006">
    <property type="protein sequence ID" value="KRL12835.1"/>
    <property type="molecule type" value="Genomic_DNA"/>
</dbReference>
<evidence type="ECO:0000256" key="1">
    <source>
        <dbReference type="SAM" id="MobiDB-lite"/>
    </source>
</evidence>
<evidence type="ECO:0000313" key="3">
    <source>
        <dbReference type="Proteomes" id="UP000051330"/>
    </source>
</evidence>
<dbReference type="InterPro" id="IPR006524">
    <property type="entry name" value="ArpU-like"/>
</dbReference>
<sequence>MATVRTTQRFSRVDRDKTAVNAEKILIQYPHRKVMAMSRSSTLESPSMDGMPKSPSVSNHTDDQIINYLENDDKQFCDRCEKIINILLPQTAVNDKWPIILKMRYVTLKPSLDDVIMERVGYQSSQYYEAVKDALCAFAEWWPSYPGSLVVSKF</sequence>
<proteinExistence type="predicted"/>
<comment type="caution">
    <text evidence="2">The sequence shown here is derived from an EMBL/GenBank/DDBJ whole genome shotgun (WGS) entry which is preliminary data.</text>
</comment>
<accession>A0A0R1N794</accession>
<keyword evidence="3" id="KW-1185">Reference proteome</keyword>
<feature type="region of interest" description="Disordered" evidence="1">
    <location>
        <begin position="40"/>
        <end position="59"/>
    </location>
</feature>
<dbReference type="PATRIC" id="fig|1423792.3.peg.2888"/>
<name>A0A0R1N794_9LACO</name>